<feature type="region of interest" description="Disordered" evidence="3">
    <location>
        <begin position="915"/>
        <end position="942"/>
    </location>
</feature>
<dbReference type="SMART" id="SM00369">
    <property type="entry name" value="LRR_TYP"/>
    <property type="match status" value="7"/>
</dbReference>
<evidence type="ECO:0000259" key="4">
    <source>
        <dbReference type="PROSITE" id="PS50104"/>
    </source>
</evidence>
<dbReference type="SUPFAM" id="SSF52540">
    <property type="entry name" value="P-loop containing nucleoside triphosphate hydrolases"/>
    <property type="match status" value="1"/>
</dbReference>
<dbReference type="InterPro" id="IPR035897">
    <property type="entry name" value="Toll_tir_struct_dom_sf"/>
</dbReference>
<dbReference type="GO" id="GO:0051707">
    <property type="term" value="P:response to other organism"/>
    <property type="evidence" value="ECO:0007669"/>
    <property type="project" value="UniProtKB-ARBA"/>
</dbReference>
<organism evidence="5 6">
    <name type="scientific">Klebsormidium nitens</name>
    <name type="common">Green alga</name>
    <name type="synonym">Ulothrix nitens</name>
    <dbReference type="NCBI Taxonomy" id="105231"/>
    <lineage>
        <taxon>Eukaryota</taxon>
        <taxon>Viridiplantae</taxon>
        <taxon>Streptophyta</taxon>
        <taxon>Klebsormidiophyceae</taxon>
        <taxon>Klebsormidiales</taxon>
        <taxon>Klebsormidiaceae</taxon>
        <taxon>Klebsormidium</taxon>
    </lineage>
</organism>
<dbReference type="InterPro" id="IPR044974">
    <property type="entry name" value="Disease_R_plants"/>
</dbReference>
<name>A0A1Y1I5F8_KLENI</name>
<dbReference type="InterPro" id="IPR000157">
    <property type="entry name" value="TIR_dom"/>
</dbReference>
<feature type="region of interest" description="Disordered" evidence="3">
    <location>
        <begin position="1552"/>
        <end position="1593"/>
    </location>
</feature>
<dbReference type="GO" id="GO:0005737">
    <property type="term" value="C:cytoplasm"/>
    <property type="evidence" value="ECO:0000318"/>
    <property type="project" value="GO_Central"/>
</dbReference>
<keyword evidence="1" id="KW-0433">Leucine-rich repeat</keyword>
<dbReference type="InterPro" id="IPR027417">
    <property type="entry name" value="P-loop_NTPase"/>
</dbReference>
<evidence type="ECO:0000256" key="2">
    <source>
        <dbReference type="ARBA" id="ARBA00022737"/>
    </source>
</evidence>
<feature type="compositionally biased region" description="Basic and acidic residues" evidence="3">
    <location>
        <begin position="930"/>
        <end position="942"/>
    </location>
</feature>
<evidence type="ECO:0000313" key="5">
    <source>
        <dbReference type="EMBL" id="GAQ83946.1"/>
    </source>
</evidence>
<dbReference type="SMART" id="SM00255">
    <property type="entry name" value="TIR"/>
    <property type="match status" value="1"/>
</dbReference>
<dbReference type="Pfam" id="PF13676">
    <property type="entry name" value="TIR_2"/>
    <property type="match status" value="1"/>
</dbReference>
<gene>
    <name evidence="5" type="ORF">KFL_001700010</name>
</gene>
<dbReference type="InterPro" id="IPR032675">
    <property type="entry name" value="LRR_dom_sf"/>
</dbReference>
<feature type="region of interest" description="Disordered" evidence="3">
    <location>
        <begin position="1614"/>
        <end position="1644"/>
    </location>
</feature>
<dbReference type="PANTHER" id="PTHR11017">
    <property type="entry name" value="LEUCINE-RICH REPEAT-CONTAINING PROTEIN"/>
    <property type="match status" value="1"/>
</dbReference>
<dbReference type="GO" id="GO:0043531">
    <property type="term" value="F:ADP binding"/>
    <property type="evidence" value="ECO:0007669"/>
    <property type="project" value="InterPro"/>
</dbReference>
<protein>
    <submittedName>
        <fullName evidence="5">Disease resistance protein (TIR-NBS-LRR class) family</fullName>
    </submittedName>
</protein>
<dbReference type="Gene3D" id="3.80.10.10">
    <property type="entry name" value="Ribonuclease Inhibitor"/>
    <property type="match status" value="2"/>
</dbReference>
<accession>A0A1Y1I5F8</accession>
<feature type="domain" description="TIR" evidence="4">
    <location>
        <begin position="6"/>
        <end position="159"/>
    </location>
</feature>
<dbReference type="EMBL" id="DF237119">
    <property type="protein sequence ID" value="GAQ83946.1"/>
    <property type="molecule type" value="Genomic_DNA"/>
</dbReference>
<dbReference type="SMART" id="SM00364">
    <property type="entry name" value="LRR_BAC"/>
    <property type="match status" value="6"/>
</dbReference>
<keyword evidence="2" id="KW-0677">Repeat</keyword>
<reference evidence="5 6" key="1">
    <citation type="journal article" date="2014" name="Nat. Commun.">
        <title>Klebsormidium flaccidum genome reveals primary factors for plant terrestrial adaptation.</title>
        <authorList>
            <person name="Hori K."/>
            <person name="Maruyama F."/>
            <person name="Fujisawa T."/>
            <person name="Togashi T."/>
            <person name="Yamamoto N."/>
            <person name="Seo M."/>
            <person name="Sato S."/>
            <person name="Yamada T."/>
            <person name="Mori H."/>
            <person name="Tajima N."/>
            <person name="Moriyama T."/>
            <person name="Ikeuchi M."/>
            <person name="Watanabe M."/>
            <person name="Wada H."/>
            <person name="Kobayashi K."/>
            <person name="Saito M."/>
            <person name="Masuda T."/>
            <person name="Sasaki-Sekimoto Y."/>
            <person name="Mashiguchi K."/>
            <person name="Awai K."/>
            <person name="Shimojima M."/>
            <person name="Masuda S."/>
            <person name="Iwai M."/>
            <person name="Nobusawa T."/>
            <person name="Narise T."/>
            <person name="Kondo S."/>
            <person name="Saito H."/>
            <person name="Sato R."/>
            <person name="Murakawa M."/>
            <person name="Ihara Y."/>
            <person name="Oshima-Yamada Y."/>
            <person name="Ohtaka K."/>
            <person name="Satoh M."/>
            <person name="Sonobe K."/>
            <person name="Ishii M."/>
            <person name="Ohtani R."/>
            <person name="Kanamori-Sato M."/>
            <person name="Honoki R."/>
            <person name="Miyazaki D."/>
            <person name="Mochizuki H."/>
            <person name="Umetsu J."/>
            <person name="Higashi K."/>
            <person name="Shibata D."/>
            <person name="Kamiya Y."/>
            <person name="Sato N."/>
            <person name="Nakamura Y."/>
            <person name="Tabata S."/>
            <person name="Ida S."/>
            <person name="Kurokawa K."/>
            <person name="Ohta H."/>
        </authorList>
    </citation>
    <scope>NUCLEOTIDE SEQUENCE [LARGE SCALE GENOMIC DNA]</scope>
    <source>
        <strain evidence="5 6">NIES-2285</strain>
    </source>
</reference>
<dbReference type="Proteomes" id="UP000054558">
    <property type="component" value="Unassembled WGS sequence"/>
</dbReference>
<dbReference type="PRINTS" id="PR00364">
    <property type="entry name" value="DISEASERSIST"/>
</dbReference>
<dbReference type="InterPro" id="IPR042197">
    <property type="entry name" value="Apaf_helical"/>
</dbReference>
<dbReference type="PROSITE" id="PS50104">
    <property type="entry name" value="TIR"/>
    <property type="match status" value="1"/>
</dbReference>
<sequence length="2071" mass="226562">MADLAAAYGVFISYCGDVRRDFAVMLRAELERVGVHCFLDVSSLMPGDNVDERLLFAMQTASIGIVILSPRFFEGEWCMMELHTFMTRGNAVPVFFASLEDLKEARNKAVADRIWERFGRRFGEITEEQYLGAVDGVLRTTGLRLEALDGWWDECVEKIVPVVLRKLDSSARLSNHEQLIGCHEHLSNLKRLLGVPSAGVSKGAEATSKETLLVEITGMGGVGKTALAKKLYDEGDVRKWFGGNVCFVFVGGKSTCSRQEQILRELCDVDVSIENPMAGRAAIKEKLHRRKVFLCLDDVTNATEVVRVEDLGPGSRVVTTSRSKEAISSLEYKVELLDSDASWKLFCWHAFGGKNPPEDLALLCSEVMNLCKGLPLAIKVLARQLMAAEDHHKRRLLEEILRPRVEETRQEASDLLWGGYKALEPAALQDSLVLLAGMWPNSREFRECESVVRSLAAAVYGEEPDARLRLEAARRALKSLVDRGLIQLGGQKDSPWVTVHDLVQEVALRAIKESMRFCRIEKVASALPPQQLGELGAEHVVLELGPSERLSESFFATVSSTKSYVLFGGPGGHVQLPKLLKPGLIGCRLLSIGGLQGSAFGVLDLLTPIVGHELGEQFAPGGADRGWKAGRTDDLIKALESKGILFHDLLDLLPAIRKLSEEGFRAPADELKQYVLYLLRSFGLAYPSRDDSFDYVPMRCQDQTPADLFGVGFPRAPMAAEPPSAQLFGKRVHFEFGVPEGFAENVVVSLQTQLVHHFGGEGLPCIVQQWEHGTLFQACVRPGGAADNHNGARIRILLRVPQEGGARDVFELLWMLSEPGEAGSPTFVASEELAAHVNRWLSHFLEEKVVGLVSEVFCPYLVPLYEELVGCKGQVLDSEPATNGELGGHSAAGSLEEMSLEGMYTWQRDQRLSARARQLSTGKGGPASLSDREPTVKDDSLGFEESRSSQIAQEWELVPDDLLTMKQGQLNVSFTRLGARQAVYFSHFFSNRLVELNVSNASLGGMHVDLTPNRQLKILNAGFNNICVIQKGNWTLPESLESLFLYRNGLSSVPAHVSSLPSIANFNGDGNELVSFPDLNESVRTLSLSHNRFSSLPQKRLRHFGKLSVLDLKGNSLSKLPSEIGLLVALEQLLLSQNHLEELPSEIGDLPWLRVLDVAYNRLQTLPETVGRLTQLEELFVGYQGVSLRAKGQNGHPGEKAGVSWGLVGGTVAFALPETLVGDGLKSLRVLASQRNKMGPSLPVWVCKLRTLVELDVEDNNLEFLPDNDSFLSGLVASGSWSWRSAYMVGGGQKSRLALPALEILCLSRNRLRSFPGWIGESRQCRVIEANGNMLERIPVEFHRLHRLEVLELGGNQELGFVKAVQEGPHAVRRACHLRLVRARAFSLSASFLMALLALVFASSLPRALGQGEASCAAPRARGHSAHPVPLDLLSVGLLFVLVLLVRLWEAVGWVALGVAPTSSGAARNAASNHPPELRDEEEEWLFQTQSGSAFPANDPELQSPPSEGRAVSLAPIQSLSVKLSISASELALEENGAAELAAFEFDGEDERSAAKNDVGSNGGGMHKQGKDADPLTRTSAGGGDGTPFALDEGARGEETDLLLAVERAQAARRLSAPAQRGGDAVNMQSPSEPQDPDMGHPNGCAQAFAIRQEEDGLRFAAPKRLAILEGGGCCTLTASGREVSKRLARSGEAPAQSGATKPENRAQSDDASGCTNRRASLQQLHDGVRRAPQRPPCGLPPPSPAPSPNPAASPSQDPGKTVGPRYVRTFEWPVTPDQKPVCPKLHKDVAKQGRVVDRVLQKPTRGGAVTVYSTCTINHPADFKEMGQPLKVVTVTLKVYSQHHRLPELLGEDKEKDHGFYQEKMRVNLRPKDPRGYKKQPAVPNTDDFQRQVDQTCKNTQGIEANGVLEFTGVFPFVKVSGGGKRTSASEALTAVRELERPIVVQEEGAVSNKQEFTWSICLGREHERSALLANGEVKRRIVPPEQGPIVEDYCTNLTAVWLVKASEVEMQLEVEVERTLKYVRIMKDRPAFLKYLVKEKNVGLDVVQNGIAMIRWGFKAGSGDMQVNI</sequence>
<evidence type="ECO:0000256" key="3">
    <source>
        <dbReference type="SAM" id="MobiDB-lite"/>
    </source>
</evidence>
<feature type="compositionally biased region" description="Pro residues" evidence="3">
    <location>
        <begin position="1734"/>
        <end position="1752"/>
    </location>
</feature>
<feature type="region of interest" description="Disordered" evidence="3">
    <location>
        <begin position="1686"/>
        <end position="1715"/>
    </location>
</feature>
<feature type="region of interest" description="Disordered" evidence="3">
    <location>
        <begin position="1465"/>
        <end position="1486"/>
    </location>
</feature>
<evidence type="ECO:0000256" key="1">
    <source>
        <dbReference type="ARBA" id="ARBA00022614"/>
    </source>
</evidence>
<dbReference type="STRING" id="105231.A0A1Y1I5F8"/>
<dbReference type="InterPro" id="IPR001611">
    <property type="entry name" value="Leu-rich_rpt"/>
</dbReference>
<dbReference type="Gene3D" id="3.40.50.300">
    <property type="entry name" value="P-loop containing nucleotide triphosphate hydrolases"/>
    <property type="match status" value="1"/>
</dbReference>
<feature type="region of interest" description="Disordered" evidence="3">
    <location>
        <begin position="1728"/>
        <end position="1765"/>
    </location>
</feature>
<dbReference type="InterPro" id="IPR003591">
    <property type="entry name" value="Leu-rich_rpt_typical-subtyp"/>
</dbReference>
<dbReference type="SUPFAM" id="SSF52200">
    <property type="entry name" value="Toll/Interleukin receptor TIR domain"/>
    <property type="match status" value="1"/>
</dbReference>
<dbReference type="Gene3D" id="1.10.8.430">
    <property type="entry name" value="Helical domain of apoptotic protease-activating factors"/>
    <property type="match status" value="1"/>
</dbReference>
<dbReference type="PROSITE" id="PS51450">
    <property type="entry name" value="LRR"/>
    <property type="match status" value="1"/>
</dbReference>
<dbReference type="OMA" id="IRTIPCA"/>
<dbReference type="PANTHER" id="PTHR11017:SF385">
    <property type="entry name" value="DISEASE RESISTANCE PROTEIN (TIR-NBS-LRR CLASS)-RELATED"/>
    <property type="match status" value="1"/>
</dbReference>
<dbReference type="InterPro" id="IPR002182">
    <property type="entry name" value="NB-ARC"/>
</dbReference>
<evidence type="ECO:0000313" key="6">
    <source>
        <dbReference type="Proteomes" id="UP000054558"/>
    </source>
</evidence>
<dbReference type="GO" id="GO:0006952">
    <property type="term" value="P:defense response"/>
    <property type="evidence" value="ECO:0007669"/>
    <property type="project" value="UniProtKB-KW"/>
</dbReference>
<dbReference type="OrthoDB" id="1357022at2759"/>
<proteinExistence type="predicted"/>
<keyword evidence="6" id="KW-1185">Reference proteome</keyword>
<dbReference type="Pfam" id="PF23598">
    <property type="entry name" value="LRR_14"/>
    <property type="match status" value="1"/>
</dbReference>
<dbReference type="GO" id="GO:0007165">
    <property type="term" value="P:signal transduction"/>
    <property type="evidence" value="ECO:0007669"/>
    <property type="project" value="InterPro"/>
</dbReference>
<dbReference type="SUPFAM" id="SSF52075">
    <property type="entry name" value="Outer arm dynein light chain 1"/>
    <property type="match status" value="1"/>
</dbReference>
<dbReference type="InterPro" id="IPR055414">
    <property type="entry name" value="LRR_R13L4/SHOC2-like"/>
</dbReference>
<dbReference type="Gene3D" id="3.40.50.10140">
    <property type="entry name" value="Toll/interleukin-1 receptor homology (TIR) domain"/>
    <property type="match status" value="1"/>
</dbReference>
<dbReference type="SUPFAM" id="SSF52058">
    <property type="entry name" value="L domain-like"/>
    <property type="match status" value="1"/>
</dbReference>
<dbReference type="Pfam" id="PF00931">
    <property type="entry name" value="NB-ARC"/>
    <property type="match status" value="1"/>
</dbReference>